<evidence type="ECO:0000313" key="1">
    <source>
        <dbReference type="EMBL" id="HIU51342.1"/>
    </source>
</evidence>
<organism evidence="1 2">
    <name type="scientific">Candidatus Merdicola faecigallinarum</name>
    <dbReference type="NCBI Taxonomy" id="2840862"/>
    <lineage>
        <taxon>Bacteria</taxon>
        <taxon>Bacillati</taxon>
        <taxon>Bacillota</taxon>
        <taxon>Clostridia</taxon>
        <taxon>Candidatus Merdicola</taxon>
    </lineage>
</organism>
<dbReference type="AlphaFoldDB" id="A0A9D1M0G2"/>
<name>A0A9D1M0G2_9FIRM</name>
<dbReference type="EMBL" id="DVNH01000015">
    <property type="protein sequence ID" value="HIU51342.1"/>
    <property type="molecule type" value="Genomic_DNA"/>
</dbReference>
<comment type="caution">
    <text evidence="1">The sequence shown here is derived from an EMBL/GenBank/DDBJ whole genome shotgun (WGS) entry which is preliminary data.</text>
</comment>
<proteinExistence type="predicted"/>
<accession>A0A9D1M0G2</accession>
<sequence>MEEFFEKSMEQYNQYVIKYGKRPKEVVWNRLAKKEDLLCSLSMKYIGKVKFRK</sequence>
<dbReference type="Proteomes" id="UP000824093">
    <property type="component" value="Unassembled WGS sequence"/>
</dbReference>
<evidence type="ECO:0000313" key="2">
    <source>
        <dbReference type="Proteomes" id="UP000824093"/>
    </source>
</evidence>
<protein>
    <submittedName>
        <fullName evidence="1">Uncharacterized protein</fullName>
    </submittedName>
</protein>
<reference evidence="1" key="1">
    <citation type="submission" date="2020-10" db="EMBL/GenBank/DDBJ databases">
        <authorList>
            <person name="Gilroy R."/>
        </authorList>
    </citation>
    <scope>NUCLEOTIDE SEQUENCE</scope>
    <source>
        <strain evidence="1">CHK195-15760</strain>
    </source>
</reference>
<gene>
    <name evidence="1" type="ORF">IAB70_01755</name>
</gene>
<reference evidence="1" key="2">
    <citation type="journal article" date="2021" name="PeerJ">
        <title>Extensive microbial diversity within the chicken gut microbiome revealed by metagenomics and culture.</title>
        <authorList>
            <person name="Gilroy R."/>
            <person name="Ravi A."/>
            <person name="Getino M."/>
            <person name="Pursley I."/>
            <person name="Horton D.L."/>
            <person name="Alikhan N.F."/>
            <person name="Baker D."/>
            <person name="Gharbi K."/>
            <person name="Hall N."/>
            <person name="Watson M."/>
            <person name="Adriaenssens E.M."/>
            <person name="Foster-Nyarko E."/>
            <person name="Jarju S."/>
            <person name="Secka A."/>
            <person name="Antonio M."/>
            <person name="Oren A."/>
            <person name="Chaudhuri R.R."/>
            <person name="La Ragione R."/>
            <person name="Hildebrand F."/>
            <person name="Pallen M.J."/>
        </authorList>
    </citation>
    <scope>NUCLEOTIDE SEQUENCE</scope>
    <source>
        <strain evidence="1">CHK195-15760</strain>
    </source>
</reference>